<protein>
    <submittedName>
        <fullName evidence="2">Uncharacterized protein</fullName>
    </submittedName>
</protein>
<feature type="region of interest" description="Disordered" evidence="1">
    <location>
        <begin position="58"/>
        <end position="79"/>
    </location>
</feature>
<dbReference type="STRING" id="1797593.A3A65_04300"/>
<accession>A0A1G1VVI1</accession>
<dbReference type="Proteomes" id="UP000176723">
    <property type="component" value="Unassembled WGS sequence"/>
</dbReference>
<evidence type="ECO:0000313" key="2">
    <source>
        <dbReference type="EMBL" id="OGY19314.1"/>
    </source>
</evidence>
<sequence length="354" mass="40666">MGKEDKYFVERRNVSSQEKLKRFMKAEPLYGTAARVGADGNILIMRWREGKRGTINSEDYSSLTKRQRPDSAQMRQGLKSKSVSSSEVVEFDNVEAAIRSVCYILEGQQHEERQAEVILQRTRYLIDFFQEHELSKVPLEQRRALQEETIAMLSDVGLDPESVELEVKMLMIFWTVKGSLGQDTRNRDNEMITEQALRAAQRRARQRKQAVLGNITLKYTPIGGAFALARTTARETMFEVGDEVDRRLLPNVYLDNPEIPVWKDIDHTIKKIDALSEMLEDVLVMPYRPIALMGKGYLEQTKFLLERRTSAALSELHERGFVQGIRQTMSLDPEIGDFGRTLLKNAYVYPENPS</sequence>
<dbReference type="EMBL" id="MHCL01000029">
    <property type="protein sequence ID" value="OGY19314.1"/>
    <property type="molecule type" value="Genomic_DNA"/>
</dbReference>
<organism evidence="2 3">
    <name type="scientific">Candidatus Chisholmbacteria bacterium RIFCSPLOWO2_01_FULL_49_14</name>
    <dbReference type="NCBI Taxonomy" id="1797593"/>
    <lineage>
        <taxon>Bacteria</taxon>
        <taxon>Candidatus Chisholmiibacteriota</taxon>
    </lineage>
</organism>
<evidence type="ECO:0000313" key="3">
    <source>
        <dbReference type="Proteomes" id="UP000176723"/>
    </source>
</evidence>
<gene>
    <name evidence="2" type="ORF">A3A65_04300</name>
</gene>
<dbReference type="AlphaFoldDB" id="A0A1G1VVI1"/>
<name>A0A1G1VVI1_9BACT</name>
<comment type="caution">
    <text evidence="2">The sequence shown here is derived from an EMBL/GenBank/DDBJ whole genome shotgun (WGS) entry which is preliminary data.</text>
</comment>
<evidence type="ECO:0000256" key="1">
    <source>
        <dbReference type="SAM" id="MobiDB-lite"/>
    </source>
</evidence>
<reference evidence="2 3" key="1">
    <citation type="journal article" date="2016" name="Nat. Commun.">
        <title>Thousands of microbial genomes shed light on interconnected biogeochemical processes in an aquifer system.</title>
        <authorList>
            <person name="Anantharaman K."/>
            <person name="Brown C.T."/>
            <person name="Hug L.A."/>
            <person name="Sharon I."/>
            <person name="Castelle C.J."/>
            <person name="Probst A.J."/>
            <person name="Thomas B.C."/>
            <person name="Singh A."/>
            <person name="Wilkins M.J."/>
            <person name="Karaoz U."/>
            <person name="Brodie E.L."/>
            <person name="Williams K.H."/>
            <person name="Hubbard S.S."/>
            <person name="Banfield J.F."/>
        </authorList>
    </citation>
    <scope>NUCLEOTIDE SEQUENCE [LARGE SCALE GENOMIC DNA]</scope>
</reference>
<proteinExistence type="predicted"/>